<comment type="caution">
    <text evidence="1">The sequence shown here is derived from an EMBL/GenBank/DDBJ whole genome shotgun (WGS) entry which is preliminary data.</text>
</comment>
<gene>
    <name evidence="1" type="ORF">DKX38_008041</name>
</gene>
<dbReference type="Proteomes" id="UP000326939">
    <property type="component" value="Chromosome 5"/>
</dbReference>
<proteinExistence type="predicted"/>
<dbReference type="EMBL" id="VDCV01000005">
    <property type="protein sequence ID" value="KAB5557132.1"/>
    <property type="molecule type" value="Genomic_DNA"/>
</dbReference>
<keyword evidence="2" id="KW-1185">Reference proteome</keyword>
<evidence type="ECO:0000313" key="1">
    <source>
        <dbReference type="EMBL" id="KAB5557132.1"/>
    </source>
</evidence>
<name>A0A5N5MPZ8_9ROSI</name>
<organism evidence="1 2">
    <name type="scientific">Salix brachista</name>
    <dbReference type="NCBI Taxonomy" id="2182728"/>
    <lineage>
        <taxon>Eukaryota</taxon>
        <taxon>Viridiplantae</taxon>
        <taxon>Streptophyta</taxon>
        <taxon>Embryophyta</taxon>
        <taxon>Tracheophyta</taxon>
        <taxon>Spermatophyta</taxon>
        <taxon>Magnoliopsida</taxon>
        <taxon>eudicotyledons</taxon>
        <taxon>Gunneridae</taxon>
        <taxon>Pentapetalae</taxon>
        <taxon>rosids</taxon>
        <taxon>fabids</taxon>
        <taxon>Malpighiales</taxon>
        <taxon>Salicaceae</taxon>
        <taxon>Saliceae</taxon>
        <taxon>Salix</taxon>
    </lineage>
</organism>
<accession>A0A5N5MPZ8</accession>
<protein>
    <submittedName>
        <fullName evidence="1">Uncharacterized protein</fullName>
    </submittedName>
</protein>
<dbReference type="AlphaFoldDB" id="A0A5N5MPZ8"/>
<sequence>MGSVGRGENRAIFKLQEIGSEFRETMVKTHRFQQDRCESQGEFVMIEKKNRTVVKESAVVVSPDRLQLAEKESGFVERVAVRVAEEKAVIFCGREEVKAAEGCGEGECGGGECRSSLTCREGKWVRREGCSEGCRGEGFFEDEKKIRQPSGVEKKRR</sequence>
<evidence type="ECO:0000313" key="2">
    <source>
        <dbReference type="Proteomes" id="UP000326939"/>
    </source>
</evidence>
<reference evidence="2" key="1">
    <citation type="journal article" date="2019" name="Gigascience">
        <title>De novo genome assembly of the endangered Acer yangbiense, a plant species with extremely small populations endemic to Yunnan Province, China.</title>
        <authorList>
            <person name="Yang J."/>
            <person name="Wariss H.M."/>
            <person name="Tao L."/>
            <person name="Zhang R."/>
            <person name="Yun Q."/>
            <person name="Hollingsworth P."/>
            <person name="Dao Z."/>
            <person name="Luo G."/>
            <person name="Guo H."/>
            <person name="Ma Y."/>
            <person name="Sun W."/>
        </authorList>
    </citation>
    <scope>NUCLEOTIDE SEQUENCE [LARGE SCALE GENOMIC DNA]</scope>
    <source>
        <strain evidence="2">cv. br00</strain>
    </source>
</reference>